<dbReference type="Gene3D" id="3.30.450.20">
    <property type="entry name" value="PAS domain"/>
    <property type="match status" value="1"/>
</dbReference>
<keyword evidence="8" id="KW-0472">Membrane</keyword>
<dbReference type="SMART" id="SM00387">
    <property type="entry name" value="HATPase_c"/>
    <property type="match status" value="1"/>
</dbReference>
<feature type="transmembrane region" description="Helical" evidence="8">
    <location>
        <begin position="33"/>
        <end position="50"/>
    </location>
</feature>
<dbReference type="PROSITE" id="PS50109">
    <property type="entry name" value="HIS_KIN"/>
    <property type="match status" value="1"/>
</dbReference>
<dbReference type="CDD" id="cd00075">
    <property type="entry name" value="HATPase"/>
    <property type="match status" value="1"/>
</dbReference>
<dbReference type="PRINTS" id="PR00344">
    <property type="entry name" value="BCTRLSENSOR"/>
</dbReference>
<dbReference type="AlphaFoldDB" id="A0A150JAK9"/>
<dbReference type="InterPro" id="IPR031621">
    <property type="entry name" value="HisKA_7TM"/>
</dbReference>
<dbReference type="GO" id="GO:0000160">
    <property type="term" value="P:phosphorelay signal transduction system"/>
    <property type="evidence" value="ECO:0007669"/>
    <property type="project" value="UniProtKB-KW"/>
</dbReference>
<dbReference type="SUPFAM" id="SSF55785">
    <property type="entry name" value="PYP-like sensor domain (PAS domain)"/>
    <property type="match status" value="1"/>
</dbReference>
<dbReference type="PANTHER" id="PTHR43065">
    <property type="entry name" value="SENSOR HISTIDINE KINASE"/>
    <property type="match status" value="1"/>
</dbReference>
<reference evidence="10 11" key="1">
    <citation type="journal article" date="2016" name="ISME J.">
        <title>Chasing the elusive Euryarchaeota class WSA2: genomes reveal a uniquely fastidious methyl-reducing methanogen.</title>
        <authorList>
            <person name="Nobu M.K."/>
            <person name="Narihiro T."/>
            <person name="Kuroda K."/>
            <person name="Mei R."/>
            <person name="Liu W.T."/>
        </authorList>
    </citation>
    <scope>NUCLEOTIDE SEQUENCE [LARGE SCALE GENOMIC DNA]</scope>
    <source>
        <strain evidence="10">U1lsi0528_Bin089</strain>
    </source>
</reference>
<protein>
    <submittedName>
        <fullName evidence="10">Sensory histidine kinase AtoS</fullName>
    </submittedName>
</protein>
<evidence type="ECO:0000256" key="3">
    <source>
        <dbReference type="ARBA" id="ARBA00022741"/>
    </source>
</evidence>
<feature type="transmembrane region" description="Helical" evidence="8">
    <location>
        <begin position="150"/>
        <end position="168"/>
    </location>
</feature>
<organism evidence="10 11">
    <name type="scientific">Candidatus Methanofastidiosum methylothiophilum</name>
    <dbReference type="NCBI Taxonomy" id="1705564"/>
    <lineage>
        <taxon>Archaea</taxon>
        <taxon>Methanobacteriati</taxon>
        <taxon>Methanobacteriota</taxon>
        <taxon>Stenosarchaea group</taxon>
        <taxon>Candidatus Methanofastidiosia</taxon>
        <taxon>Candidatus Methanofastidiosales</taxon>
        <taxon>Candidatus Methanofastidiosaceae</taxon>
        <taxon>Candidatus Methanofastidiosum</taxon>
    </lineage>
</organism>
<dbReference type="InterPro" id="IPR000014">
    <property type="entry name" value="PAS"/>
</dbReference>
<keyword evidence="7" id="KW-0175">Coiled coil</keyword>
<feature type="transmembrane region" description="Helical" evidence="8">
    <location>
        <begin position="180"/>
        <end position="198"/>
    </location>
</feature>
<keyword evidence="4 10" id="KW-0418">Kinase</keyword>
<keyword evidence="6" id="KW-0902">Two-component regulatory system</keyword>
<evidence type="ECO:0000256" key="6">
    <source>
        <dbReference type="ARBA" id="ARBA00023012"/>
    </source>
</evidence>
<keyword evidence="2" id="KW-0808">Transferase</keyword>
<evidence type="ECO:0000313" key="10">
    <source>
        <dbReference type="EMBL" id="KYC54230.1"/>
    </source>
</evidence>
<dbReference type="EMBL" id="LNGD01000003">
    <property type="protein sequence ID" value="KYC54230.1"/>
    <property type="molecule type" value="Genomic_DNA"/>
</dbReference>
<evidence type="ECO:0000256" key="2">
    <source>
        <dbReference type="ARBA" id="ARBA00022679"/>
    </source>
</evidence>
<evidence type="ECO:0000256" key="8">
    <source>
        <dbReference type="SAM" id="Phobius"/>
    </source>
</evidence>
<dbReference type="InterPro" id="IPR036890">
    <property type="entry name" value="HATPase_C_sf"/>
</dbReference>
<evidence type="ECO:0000256" key="7">
    <source>
        <dbReference type="SAM" id="Coils"/>
    </source>
</evidence>
<name>A0A150JAK9_9EURY</name>
<dbReference type="GO" id="GO:0005524">
    <property type="term" value="F:ATP binding"/>
    <property type="evidence" value="ECO:0007669"/>
    <property type="project" value="UniProtKB-KW"/>
</dbReference>
<dbReference type="SUPFAM" id="SSF55874">
    <property type="entry name" value="ATPase domain of HSP90 chaperone/DNA topoisomerase II/histidine kinase"/>
    <property type="match status" value="1"/>
</dbReference>
<keyword evidence="1" id="KW-0597">Phosphoprotein</keyword>
<gene>
    <name evidence="10" type="ORF">AMQ74_00098</name>
</gene>
<evidence type="ECO:0000259" key="9">
    <source>
        <dbReference type="PROSITE" id="PS50109"/>
    </source>
</evidence>
<dbReference type="GO" id="GO:0016301">
    <property type="term" value="F:kinase activity"/>
    <property type="evidence" value="ECO:0007669"/>
    <property type="project" value="UniProtKB-KW"/>
</dbReference>
<feature type="domain" description="Histidine kinase" evidence="9">
    <location>
        <begin position="367"/>
        <end position="561"/>
    </location>
</feature>
<keyword evidence="3" id="KW-0547">Nucleotide-binding</keyword>
<dbReference type="NCBIfam" id="TIGR00229">
    <property type="entry name" value="sensory_box"/>
    <property type="match status" value="1"/>
</dbReference>
<comment type="caution">
    <text evidence="10">The sequence shown here is derived from an EMBL/GenBank/DDBJ whole genome shotgun (WGS) entry which is preliminary data.</text>
</comment>
<evidence type="ECO:0000313" key="11">
    <source>
        <dbReference type="Proteomes" id="UP000075578"/>
    </source>
</evidence>
<evidence type="ECO:0000256" key="1">
    <source>
        <dbReference type="ARBA" id="ARBA00022553"/>
    </source>
</evidence>
<feature type="transmembrane region" description="Helical" evidence="8">
    <location>
        <begin position="210"/>
        <end position="232"/>
    </location>
</feature>
<feature type="coiled-coil region" evidence="7">
    <location>
        <begin position="340"/>
        <end position="367"/>
    </location>
</feature>
<evidence type="ECO:0000256" key="5">
    <source>
        <dbReference type="ARBA" id="ARBA00022840"/>
    </source>
</evidence>
<keyword evidence="5" id="KW-0067">ATP-binding</keyword>
<dbReference type="Proteomes" id="UP000075578">
    <property type="component" value="Unassembled WGS sequence"/>
</dbReference>
<dbReference type="InterPro" id="IPR005467">
    <property type="entry name" value="His_kinase_dom"/>
</dbReference>
<dbReference type="Pfam" id="PF02518">
    <property type="entry name" value="HATPase_c"/>
    <property type="match status" value="1"/>
</dbReference>
<dbReference type="Gene3D" id="3.30.565.10">
    <property type="entry name" value="Histidine kinase-like ATPase, C-terminal domain"/>
    <property type="match status" value="1"/>
</dbReference>
<feature type="transmembrane region" description="Helical" evidence="8">
    <location>
        <begin position="96"/>
        <end position="116"/>
    </location>
</feature>
<dbReference type="InterPro" id="IPR003594">
    <property type="entry name" value="HATPase_dom"/>
</dbReference>
<proteinExistence type="predicted"/>
<accession>A0A150JAK9</accession>
<evidence type="ECO:0000256" key="4">
    <source>
        <dbReference type="ARBA" id="ARBA00022777"/>
    </source>
</evidence>
<keyword evidence="8" id="KW-0812">Transmembrane</keyword>
<dbReference type="InterPro" id="IPR035965">
    <property type="entry name" value="PAS-like_dom_sf"/>
</dbReference>
<dbReference type="InterPro" id="IPR004358">
    <property type="entry name" value="Sig_transdc_His_kin-like_C"/>
</dbReference>
<dbReference type="Pfam" id="PF16927">
    <property type="entry name" value="HisKA_7TM"/>
    <property type="match status" value="1"/>
</dbReference>
<feature type="transmembrane region" description="Helical" evidence="8">
    <location>
        <begin position="70"/>
        <end position="89"/>
    </location>
</feature>
<dbReference type="PANTHER" id="PTHR43065:SF10">
    <property type="entry name" value="PEROXIDE STRESS-ACTIVATED HISTIDINE KINASE MAK3"/>
    <property type="match status" value="1"/>
</dbReference>
<sequence length="562" mass="64289">MAQFTIYHIPLALSSIVPIILIVILLRRKKSRVNTYLMLLLLSIFIWSFTDLMNLFNVTLSEKIFWTNSTYFGSAILPVFWLLFALEYVGKREIITPFRTILLLIIPVVSIVLLWTNDYHHLMRESINLVTISGVVSTSKIYGNWFWLELAYNYTLMFVGIFIIYNSLCITSNLYRKQAIIFLIGILAPWVSNFISVFDTIKFPTDMTSVSFSITAVVVFFGITRVQLLDIIPTAHQKFFRTISDGVIILGGIRQIVDINSSAESLTGLKNTEARGKKLEVLNKNWPELIEAYNKYCNKKDYHGIISKGEKYFEISIIGIYNIDDIFIGQLIILHDITTRKKMEIKLKDSNKQIEELNETLQVINKTLRHDLLNKLAVMQSFLWLYEQKNDKELLRKVERSIESGIELVNRIRDLEAFVLNKGELFPVDVRKIAEEVSKNFNISSININGNATALADQALFSVFENLMRNAILHGGKDRIDIDISSKNKMCQIKITDYGKGIPEFIKDNIFEEGLSYGKNKGTGLGLYIVKKTIERYGGSITVSDNKPKGTIFTINLNCTNN</sequence>
<keyword evidence="8" id="KW-1133">Transmembrane helix</keyword>
<feature type="transmembrane region" description="Helical" evidence="8">
    <location>
        <begin position="6"/>
        <end position="26"/>
    </location>
</feature>